<dbReference type="InterPro" id="IPR027417">
    <property type="entry name" value="P-loop_NTPase"/>
</dbReference>
<feature type="domain" description="ABC transporter" evidence="7">
    <location>
        <begin position="47"/>
        <end position="277"/>
    </location>
</feature>
<evidence type="ECO:0000259" key="7">
    <source>
        <dbReference type="PROSITE" id="PS50893"/>
    </source>
</evidence>
<dbReference type="PANTHER" id="PTHR43875">
    <property type="entry name" value="MALTODEXTRIN IMPORT ATP-BINDING PROTEIN MSMX"/>
    <property type="match status" value="1"/>
</dbReference>
<protein>
    <submittedName>
        <fullName evidence="8">ABC transporter ATP-binding protein</fullName>
    </submittedName>
</protein>
<dbReference type="PANTHER" id="PTHR43875:SF15">
    <property type="entry name" value="TREHALOSE IMPORT ATP-BINDING PROTEIN SUGC"/>
    <property type="match status" value="1"/>
</dbReference>
<keyword evidence="2" id="KW-1003">Cell membrane</keyword>
<proteinExistence type="predicted"/>
<evidence type="ECO:0000256" key="4">
    <source>
        <dbReference type="ARBA" id="ARBA00022840"/>
    </source>
</evidence>
<dbReference type="Pfam" id="PF17912">
    <property type="entry name" value="OB_MalK"/>
    <property type="match status" value="1"/>
</dbReference>
<dbReference type="Gene3D" id="3.40.50.300">
    <property type="entry name" value="P-loop containing nucleotide triphosphate hydrolases"/>
    <property type="match status" value="1"/>
</dbReference>
<gene>
    <name evidence="8" type="ORF">ENV38_05485</name>
</gene>
<dbReference type="InterPro" id="IPR008995">
    <property type="entry name" value="Mo/tungstate-bd_C_term_dom"/>
</dbReference>
<keyword evidence="5" id="KW-1278">Translocase</keyword>
<reference evidence="8" key="1">
    <citation type="journal article" date="2020" name="mSystems">
        <title>Genome- and Community-Level Interaction Insights into Carbon Utilization and Element Cycling Functions of Hydrothermarchaeota in Hydrothermal Sediment.</title>
        <authorList>
            <person name="Zhou Z."/>
            <person name="Liu Y."/>
            <person name="Xu W."/>
            <person name="Pan J."/>
            <person name="Luo Z.H."/>
            <person name="Li M."/>
        </authorList>
    </citation>
    <scope>NUCLEOTIDE SEQUENCE [LARGE SCALE GENOMIC DNA]</scope>
    <source>
        <strain evidence="8">SpSt-754</strain>
    </source>
</reference>
<dbReference type="Gene3D" id="2.40.50.100">
    <property type="match status" value="1"/>
</dbReference>
<dbReference type="Gene3D" id="2.40.50.140">
    <property type="entry name" value="Nucleic acid-binding proteins"/>
    <property type="match status" value="1"/>
</dbReference>
<dbReference type="Pfam" id="PF00005">
    <property type="entry name" value="ABC_tran"/>
    <property type="match status" value="1"/>
</dbReference>
<keyword evidence="3" id="KW-0547">Nucleotide-binding</keyword>
<keyword evidence="4 8" id="KW-0067">ATP-binding</keyword>
<dbReference type="InterPro" id="IPR012340">
    <property type="entry name" value="NA-bd_OB-fold"/>
</dbReference>
<dbReference type="GO" id="GO:0055052">
    <property type="term" value="C:ATP-binding cassette (ABC) transporter complex, substrate-binding subunit-containing"/>
    <property type="evidence" value="ECO:0007669"/>
    <property type="project" value="TreeGrafter"/>
</dbReference>
<dbReference type="PROSITE" id="PS00211">
    <property type="entry name" value="ABC_TRANSPORTER_1"/>
    <property type="match status" value="1"/>
</dbReference>
<keyword evidence="1" id="KW-0813">Transport</keyword>
<evidence type="ECO:0000256" key="2">
    <source>
        <dbReference type="ARBA" id="ARBA00022475"/>
    </source>
</evidence>
<dbReference type="SUPFAM" id="SSF52540">
    <property type="entry name" value="P-loop containing nucleoside triphosphate hydrolases"/>
    <property type="match status" value="1"/>
</dbReference>
<keyword evidence="6" id="KW-0472">Membrane</keyword>
<dbReference type="PROSITE" id="PS50893">
    <property type="entry name" value="ABC_TRANSPORTER_2"/>
    <property type="match status" value="1"/>
</dbReference>
<dbReference type="GO" id="GO:0016887">
    <property type="term" value="F:ATP hydrolysis activity"/>
    <property type="evidence" value="ECO:0007669"/>
    <property type="project" value="InterPro"/>
</dbReference>
<dbReference type="InterPro" id="IPR047641">
    <property type="entry name" value="ABC_transpr_MalK/UgpC-like"/>
</dbReference>
<dbReference type="GO" id="GO:0005524">
    <property type="term" value="F:ATP binding"/>
    <property type="evidence" value="ECO:0007669"/>
    <property type="project" value="UniProtKB-KW"/>
</dbReference>
<evidence type="ECO:0000256" key="1">
    <source>
        <dbReference type="ARBA" id="ARBA00022448"/>
    </source>
</evidence>
<organism evidence="8">
    <name type="scientific">candidate division WOR-3 bacterium</name>
    <dbReference type="NCBI Taxonomy" id="2052148"/>
    <lineage>
        <taxon>Bacteria</taxon>
        <taxon>Bacteria division WOR-3</taxon>
    </lineage>
</organism>
<dbReference type="SUPFAM" id="SSF50331">
    <property type="entry name" value="MOP-like"/>
    <property type="match status" value="1"/>
</dbReference>
<dbReference type="SMART" id="SM00382">
    <property type="entry name" value="AAA"/>
    <property type="match status" value="1"/>
</dbReference>
<dbReference type="AlphaFoldDB" id="A0A7V3KP68"/>
<evidence type="ECO:0000256" key="3">
    <source>
        <dbReference type="ARBA" id="ARBA00022741"/>
    </source>
</evidence>
<sequence>MESGFKCMDKHAFSAFAYFCRWRSPLPSKQEKYKKLKKIRGKPMASVTLQNVHKQYGKVHAVRGISIDVKDGEFIALLGPSGCGKSSTMRMIAGLEEITSGDILFNNSSVIDKKPSQRNVAMAFENYALYPTLTVYENLAFPLRSKGVHKAEIDIKVNEIAKIVGIEGLLDRKPGQLSSGQSQAISLARALIRNPNVFLLDEPISHLDTSQRFHMRVYIKRLHIELGYTMILVTHDQEDAMTLADRIAIMSDGVFHQVDTPRNIYDHPADLFVAGFIGDLPMNFLDGHVISENGKIFLQHQDIKIQIPDHFTQKASLPEDLVLGIRPYYVSIDTNSTVYGKIPCEIFVVELLGDTTVATVKIAEKKFQVVTPLSYRAKPGENVSISLNISHACFFDKKTGKAIQNFF</sequence>
<dbReference type="FunFam" id="3.40.50.300:FF:000042">
    <property type="entry name" value="Maltose/maltodextrin ABC transporter, ATP-binding protein"/>
    <property type="match status" value="1"/>
</dbReference>
<dbReference type="InterPro" id="IPR003593">
    <property type="entry name" value="AAA+_ATPase"/>
</dbReference>
<dbReference type="InterPro" id="IPR003439">
    <property type="entry name" value="ABC_transporter-like_ATP-bd"/>
</dbReference>
<comment type="caution">
    <text evidence="8">The sequence shown here is derived from an EMBL/GenBank/DDBJ whole genome shotgun (WGS) entry which is preliminary data.</text>
</comment>
<dbReference type="GO" id="GO:0140359">
    <property type="term" value="F:ABC-type transporter activity"/>
    <property type="evidence" value="ECO:0007669"/>
    <property type="project" value="UniProtKB-ARBA"/>
</dbReference>
<accession>A0A7V3KP68</accession>
<evidence type="ECO:0000256" key="6">
    <source>
        <dbReference type="ARBA" id="ARBA00023136"/>
    </source>
</evidence>
<dbReference type="EMBL" id="DTGD01000205">
    <property type="protein sequence ID" value="HGB36337.1"/>
    <property type="molecule type" value="Genomic_DNA"/>
</dbReference>
<dbReference type="InterPro" id="IPR017871">
    <property type="entry name" value="ABC_transporter-like_CS"/>
</dbReference>
<name>A0A7V3KP68_UNCW3</name>
<evidence type="ECO:0000313" key="8">
    <source>
        <dbReference type="EMBL" id="HGB36337.1"/>
    </source>
</evidence>
<dbReference type="InterPro" id="IPR040582">
    <property type="entry name" value="OB_MalK-like"/>
</dbReference>
<evidence type="ECO:0000256" key="5">
    <source>
        <dbReference type="ARBA" id="ARBA00022967"/>
    </source>
</evidence>